<dbReference type="AlphaFoldDB" id="A0AAN9R2W6"/>
<dbReference type="GO" id="GO:0005634">
    <property type="term" value="C:nucleus"/>
    <property type="evidence" value="ECO:0007669"/>
    <property type="project" value="UniProtKB-SubCell"/>
</dbReference>
<dbReference type="InterPro" id="IPR005202">
    <property type="entry name" value="TF_GRAS"/>
</dbReference>
<dbReference type="PROSITE" id="PS50985">
    <property type="entry name" value="GRAS"/>
    <property type="match status" value="1"/>
</dbReference>
<evidence type="ECO:0000313" key="8">
    <source>
        <dbReference type="Proteomes" id="UP001374584"/>
    </source>
</evidence>
<keyword evidence="3" id="KW-0804">Transcription</keyword>
<gene>
    <name evidence="7" type="ORF">VNO80_16136</name>
</gene>
<comment type="similarity">
    <text evidence="5">Belongs to the GRAS family.</text>
</comment>
<comment type="subcellular location">
    <subcellularLocation>
        <location evidence="1">Nucleus</location>
    </subcellularLocation>
</comment>
<sequence length="127" mass="14804">MSQSQLLLKMYCCENYSVKKVEKEGATTVTLSWLDQPLYPVSAWLSSRSPPTTIIRSRCRCTPCCRVLRYQISRDKVSNGQWSSNHRHLPPLTSNDTTRQPRASTRTFFATSPRTILRSWFWKFLID</sequence>
<comment type="caution">
    <text evidence="7">The sequence shown here is derived from an EMBL/GenBank/DDBJ whole genome shotgun (WGS) entry which is preliminary data.</text>
</comment>
<proteinExistence type="inferred from homology"/>
<accession>A0AAN9R2W6</accession>
<keyword evidence="4" id="KW-0539">Nucleus</keyword>
<keyword evidence="2" id="KW-0805">Transcription regulation</keyword>
<name>A0AAN9R2W6_PHACN</name>
<feature type="region of interest" description="Disordered" evidence="6">
    <location>
        <begin position="79"/>
        <end position="100"/>
    </location>
</feature>
<dbReference type="Proteomes" id="UP001374584">
    <property type="component" value="Unassembled WGS sequence"/>
</dbReference>
<evidence type="ECO:0000256" key="6">
    <source>
        <dbReference type="SAM" id="MobiDB-lite"/>
    </source>
</evidence>
<protein>
    <submittedName>
        <fullName evidence="7">Uncharacterized protein</fullName>
    </submittedName>
</protein>
<keyword evidence="8" id="KW-1185">Reference proteome</keyword>
<evidence type="ECO:0000256" key="5">
    <source>
        <dbReference type="PROSITE-ProRule" id="PRU01191"/>
    </source>
</evidence>
<evidence type="ECO:0000256" key="3">
    <source>
        <dbReference type="ARBA" id="ARBA00023163"/>
    </source>
</evidence>
<evidence type="ECO:0000313" key="7">
    <source>
        <dbReference type="EMBL" id="KAK7356856.1"/>
    </source>
</evidence>
<dbReference type="EMBL" id="JAYMYR010000006">
    <property type="protein sequence ID" value="KAK7356856.1"/>
    <property type="molecule type" value="Genomic_DNA"/>
</dbReference>
<organism evidence="7 8">
    <name type="scientific">Phaseolus coccineus</name>
    <name type="common">Scarlet runner bean</name>
    <name type="synonym">Phaseolus multiflorus</name>
    <dbReference type="NCBI Taxonomy" id="3886"/>
    <lineage>
        <taxon>Eukaryota</taxon>
        <taxon>Viridiplantae</taxon>
        <taxon>Streptophyta</taxon>
        <taxon>Embryophyta</taxon>
        <taxon>Tracheophyta</taxon>
        <taxon>Spermatophyta</taxon>
        <taxon>Magnoliopsida</taxon>
        <taxon>eudicotyledons</taxon>
        <taxon>Gunneridae</taxon>
        <taxon>Pentapetalae</taxon>
        <taxon>rosids</taxon>
        <taxon>fabids</taxon>
        <taxon>Fabales</taxon>
        <taxon>Fabaceae</taxon>
        <taxon>Papilionoideae</taxon>
        <taxon>50 kb inversion clade</taxon>
        <taxon>NPAAA clade</taxon>
        <taxon>indigoferoid/millettioid clade</taxon>
        <taxon>Phaseoleae</taxon>
        <taxon>Phaseolus</taxon>
    </lineage>
</organism>
<evidence type="ECO:0000256" key="2">
    <source>
        <dbReference type="ARBA" id="ARBA00023015"/>
    </source>
</evidence>
<feature type="region of interest" description="SAW" evidence="5">
    <location>
        <begin position="1"/>
        <end position="45"/>
    </location>
</feature>
<reference evidence="7 8" key="1">
    <citation type="submission" date="2024-01" db="EMBL/GenBank/DDBJ databases">
        <title>The genomes of 5 underutilized Papilionoideae crops provide insights into root nodulation and disease resistanc.</title>
        <authorList>
            <person name="Jiang F."/>
        </authorList>
    </citation>
    <scope>NUCLEOTIDE SEQUENCE [LARGE SCALE GENOMIC DNA]</scope>
    <source>
        <strain evidence="7">JINMINGXINNONG_FW02</strain>
        <tissue evidence="7">Leaves</tissue>
    </source>
</reference>
<comment type="caution">
    <text evidence="5">Lacks conserved residue(s) required for the propagation of feature annotation.</text>
</comment>
<evidence type="ECO:0000256" key="1">
    <source>
        <dbReference type="ARBA" id="ARBA00004123"/>
    </source>
</evidence>
<evidence type="ECO:0000256" key="4">
    <source>
        <dbReference type="ARBA" id="ARBA00023242"/>
    </source>
</evidence>